<keyword evidence="1" id="KW-0862">Zinc</keyword>
<keyword evidence="2" id="KW-0805">Transcription regulation</keyword>
<gene>
    <name evidence="5" type="ORF">PRZ48_001659</name>
</gene>
<dbReference type="Proteomes" id="UP001305779">
    <property type="component" value="Unassembled WGS sequence"/>
</dbReference>
<keyword evidence="3" id="KW-0238">DNA-binding</keyword>
<evidence type="ECO:0000313" key="5">
    <source>
        <dbReference type="EMBL" id="KAK4507924.1"/>
    </source>
</evidence>
<name>A0ABR0F1V2_ZASCE</name>
<evidence type="ECO:0000313" key="6">
    <source>
        <dbReference type="Proteomes" id="UP001305779"/>
    </source>
</evidence>
<sequence length="364" mass="39907">MGLHRKSASPGPDEGLRRRLWWCLRAKDSLSASAHGRPRHVNPLDCTQPPLSLQDFPDPLDSKARISISYVAIIDILGDLCQLMARNGDATVDEKNEIAGRLLTYLDSLPPDQRLTTSDGSSMPYKFDIAQLHIHILATISIIYRSKSMFALTPANAASIAAANLSFRIFEAIELREHTTCLSSAFAWHMLLAASPHLACLRLSELSTNAGLALDSLETSLETLARMRPAAKANLRNVRAVRKAMTSATMPASGREVENMANGGHGGSYLTLAPTILTHYGNEAVKHYEELVQMLVPNQTTTATGIDNAVDQSTQSTSMQEQQDFLDNLGIGAADDQFNFDDLFGAGHSWMMRDWIDDLQPNMT</sequence>
<comment type="caution">
    <text evidence="5">The sequence shown here is derived from an EMBL/GenBank/DDBJ whole genome shotgun (WGS) entry which is preliminary data.</text>
</comment>
<accession>A0ABR0F1V2</accession>
<dbReference type="InterPro" id="IPR052073">
    <property type="entry name" value="Amide_Lactam_Regulators"/>
</dbReference>
<dbReference type="PANTHER" id="PTHR47171">
    <property type="entry name" value="FARA-RELATED"/>
    <property type="match status" value="1"/>
</dbReference>
<reference evidence="5 6" key="1">
    <citation type="journal article" date="2023" name="G3 (Bethesda)">
        <title>A chromosome-level genome assembly of Zasmidium syzygii isolated from banana leaves.</title>
        <authorList>
            <person name="van Westerhoven A.C."/>
            <person name="Mehrabi R."/>
            <person name="Talebi R."/>
            <person name="Steentjes M.B.F."/>
            <person name="Corcolon B."/>
            <person name="Chong P.A."/>
            <person name="Kema G.H.J."/>
            <person name="Seidl M.F."/>
        </authorList>
    </citation>
    <scope>NUCLEOTIDE SEQUENCE [LARGE SCALE GENOMIC DNA]</scope>
    <source>
        <strain evidence="5 6">P124</strain>
    </source>
</reference>
<dbReference type="CDD" id="cd12148">
    <property type="entry name" value="fungal_TF_MHR"/>
    <property type="match status" value="1"/>
</dbReference>
<dbReference type="PANTHER" id="PTHR47171:SF2">
    <property type="entry name" value="TRANSCRIPTION FACTOR, PUTATIVE-RELATED"/>
    <property type="match status" value="1"/>
</dbReference>
<evidence type="ECO:0000256" key="2">
    <source>
        <dbReference type="ARBA" id="ARBA00023015"/>
    </source>
</evidence>
<keyword evidence="4" id="KW-0804">Transcription</keyword>
<organism evidence="5 6">
    <name type="scientific">Zasmidium cellare</name>
    <name type="common">Wine cellar mold</name>
    <name type="synonym">Racodium cellare</name>
    <dbReference type="NCBI Taxonomy" id="395010"/>
    <lineage>
        <taxon>Eukaryota</taxon>
        <taxon>Fungi</taxon>
        <taxon>Dikarya</taxon>
        <taxon>Ascomycota</taxon>
        <taxon>Pezizomycotina</taxon>
        <taxon>Dothideomycetes</taxon>
        <taxon>Dothideomycetidae</taxon>
        <taxon>Mycosphaerellales</taxon>
        <taxon>Mycosphaerellaceae</taxon>
        <taxon>Zasmidium</taxon>
    </lineage>
</organism>
<evidence type="ECO:0000256" key="4">
    <source>
        <dbReference type="ARBA" id="ARBA00023163"/>
    </source>
</evidence>
<keyword evidence="6" id="KW-1185">Reference proteome</keyword>
<proteinExistence type="predicted"/>
<dbReference type="EMBL" id="JAXOVC010000001">
    <property type="protein sequence ID" value="KAK4507924.1"/>
    <property type="molecule type" value="Genomic_DNA"/>
</dbReference>
<protein>
    <recommendedName>
        <fullName evidence="7">Transcription factor domain-containing protein</fullName>
    </recommendedName>
</protein>
<evidence type="ECO:0000256" key="3">
    <source>
        <dbReference type="ARBA" id="ARBA00023125"/>
    </source>
</evidence>
<evidence type="ECO:0000256" key="1">
    <source>
        <dbReference type="ARBA" id="ARBA00022833"/>
    </source>
</evidence>
<evidence type="ECO:0008006" key="7">
    <source>
        <dbReference type="Google" id="ProtNLM"/>
    </source>
</evidence>